<feature type="domain" description="Calx-beta" evidence="4">
    <location>
        <begin position="134"/>
        <end position="242"/>
    </location>
</feature>
<dbReference type="InterPro" id="IPR038081">
    <property type="entry name" value="CalX-like_sf"/>
</dbReference>
<proteinExistence type="predicted"/>
<comment type="caution">
    <text evidence="5">The sequence shown here is derived from an EMBL/GenBank/DDBJ whole genome shotgun (WGS) entry which is preliminary data.</text>
</comment>
<feature type="domain" description="Calx-beta" evidence="4">
    <location>
        <begin position="255"/>
        <end position="360"/>
    </location>
</feature>
<dbReference type="InterPro" id="IPR026919">
    <property type="entry name" value="ADGRV1"/>
</dbReference>
<keyword evidence="6" id="KW-1185">Reference proteome</keyword>
<organism evidence="5 6">
    <name type="scientific">Falsiroseomonas frigidaquae</name>
    <dbReference type="NCBI Taxonomy" id="487318"/>
    <lineage>
        <taxon>Bacteria</taxon>
        <taxon>Pseudomonadati</taxon>
        <taxon>Pseudomonadota</taxon>
        <taxon>Alphaproteobacteria</taxon>
        <taxon>Acetobacterales</taxon>
        <taxon>Roseomonadaceae</taxon>
        <taxon>Falsiroseomonas</taxon>
    </lineage>
</organism>
<feature type="domain" description="Calx-beta" evidence="4">
    <location>
        <begin position="495"/>
        <end position="604"/>
    </location>
</feature>
<dbReference type="RefSeq" id="WP_168049165.1">
    <property type="nucleotide sequence ID" value="NZ_JAATJR010000002.1"/>
</dbReference>
<keyword evidence="2" id="KW-0677">Repeat</keyword>
<dbReference type="SUPFAM" id="SSF141072">
    <property type="entry name" value="CalX-like"/>
    <property type="match status" value="7"/>
</dbReference>
<feature type="domain" description="Calx-beta" evidence="4">
    <location>
        <begin position="375"/>
        <end position="482"/>
    </location>
</feature>
<dbReference type="PANTHER" id="PTHR46682">
    <property type="entry name" value="ADHESION G-PROTEIN COUPLED RECEPTOR V1"/>
    <property type="match status" value="1"/>
</dbReference>
<dbReference type="Gene3D" id="2.60.40.2030">
    <property type="match status" value="7"/>
</dbReference>
<keyword evidence="1" id="KW-0732">Signal</keyword>
<dbReference type="InterPro" id="IPR003644">
    <property type="entry name" value="Calx_beta"/>
</dbReference>
<reference evidence="5 6" key="1">
    <citation type="submission" date="2020-03" db="EMBL/GenBank/DDBJ databases">
        <title>Roseomonas selenitidurans sp. nov. isolated from soil.</title>
        <authorList>
            <person name="Liu H."/>
        </authorList>
    </citation>
    <scope>NUCLEOTIDE SEQUENCE [LARGE SCALE GENOMIC DNA]</scope>
    <source>
        <strain evidence="5 6">JCM 15073</strain>
    </source>
</reference>
<name>A0ABX1EXK5_9PROT</name>
<evidence type="ECO:0000313" key="5">
    <source>
        <dbReference type="EMBL" id="NKE44821.1"/>
    </source>
</evidence>
<sequence length="995" mass="104174">MSQRNPYWTPLQALSARAAFDTTNTFLTFSPTPWQSTHEGEAVARDAINATMGFDMMHVRLELGAAYDFRSFGNAATELAIFDSSGYLLLSFDSDDYGLSGGIDTILDFLPSYTGTHYLAIGYLGGGGGSYEVIATEDLHADGFNGPPKALTVNPVPTQRSEGDYGWTDFHVTVDRSGDLSGSVAATWRITGRGDNPADAGDFESTFGTVRFAAGESSRIITLRIKADIAVEADETFTVTLSDLTPGFLLLNATVQGTIFDDDANAILLDVFPDVPRQPEGSADGVTAISFTIQRSGGLDRAVTVPWTTIGSLDAADFVGGVAPEGILSFAPGETTQRVTVQVRADRDHEPDETVAIWLWSLPTGVHRGEVIREAIIANDDAPPPSFSLVGDTMIREGNGGGDAPRFGIRRGGDASATQTVTWTLAPWSHDYPSLDAGDFEAGVLPSGSVTFAPGETWKPITLGIRQDRVWEADEQFLLSLGEAPAGSTIQDGVVLGTVLNDDRQPARVTADFGDALREGTGSGVVARRITLTRESPLDTQSRVGWSVLGGSAPHLADAADFLNGILPSGVVVFAPGETSRTVTIRTLRDATPEQDETYQLVLQDLDTGVEMDQAWLWITDDDTPATTYTISPATSALAEGSGSGVSVHVFTVTRQGDLSEADEIAWSARGHGANPADAADFQNGVLPGGRILFAAGQSEQTLKVRVLRDLVAEADEGFAVTLAPGNGLPGATATATIRNDEPQPAAPVPRFDLALSAAVREGTGNGVVVHTATLTRDAGLDQPARIAWSAAGHGAAPVEAADFQNGVMPSGIFVFAPGEASQSVRIRTLRDREVEADESFTLQLRNLDTGAVLSPDTGGGAITLIDDDTGYRITPTSTALAEGTGVGVSVHVFTVTRLGDASAASSLTWSAAGSGANPADAADFLGGVLPGGRLVFAAGETSQTVKLRVLRDALAEADEGFLLRLPGVSATGLILDDDTARLAASTAADLHLLG</sequence>
<dbReference type="Proteomes" id="UP000765160">
    <property type="component" value="Unassembled WGS sequence"/>
</dbReference>
<keyword evidence="3" id="KW-0106">Calcium</keyword>
<evidence type="ECO:0000256" key="2">
    <source>
        <dbReference type="ARBA" id="ARBA00022737"/>
    </source>
</evidence>
<evidence type="ECO:0000259" key="4">
    <source>
        <dbReference type="SMART" id="SM00237"/>
    </source>
</evidence>
<feature type="domain" description="Calx-beta" evidence="4">
    <location>
        <begin position="861"/>
        <end position="967"/>
    </location>
</feature>
<accession>A0ABX1EXK5</accession>
<evidence type="ECO:0000256" key="1">
    <source>
        <dbReference type="ARBA" id="ARBA00022729"/>
    </source>
</evidence>
<dbReference type="PANTHER" id="PTHR46682:SF1">
    <property type="entry name" value="ADHESION G-PROTEIN COUPLED RECEPTOR V1"/>
    <property type="match status" value="1"/>
</dbReference>
<gene>
    <name evidence="5" type="ORF">HB662_08530</name>
</gene>
<feature type="domain" description="Calx-beta" evidence="4">
    <location>
        <begin position="617"/>
        <end position="724"/>
    </location>
</feature>
<dbReference type="EMBL" id="JAAVTX010000002">
    <property type="protein sequence ID" value="NKE44821.1"/>
    <property type="molecule type" value="Genomic_DNA"/>
</dbReference>
<dbReference type="Pfam" id="PF03160">
    <property type="entry name" value="Calx-beta"/>
    <property type="match status" value="7"/>
</dbReference>
<dbReference type="SMART" id="SM00237">
    <property type="entry name" value="Calx_beta"/>
    <property type="match status" value="7"/>
</dbReference>
<evidence type="ECO:0000256" key="3">
    <source>
        <dbReference type="ARBA" id="ARBA00022837"/>
    </source>
</evidence>
<protein>
    <recommendedName>
        <fullName evidence="4">Calx-beta domain-containing protein</fullName>
    </recommendedName>
</protein>
<evidence type="ECO:0000313" key="6">
    <source>
        <dbReference type="Proteomes" id="UP000765160"/>
    </source>
</evidence>
<feature type="domain" description="Calx-beta" evidence="4">
    <location>
        <begin position="734"/>
        <end position="846"/>
    </location>
</feature>